<protein>
    <submittedName>
        <fullName evidence="1">Uncharacterized protein</fullName>
    </submittedName>
</protein>
<proteinExistence type="predicted"/>
<evidence type="ECO:0000313" key="2">
    <source>
        <dbReference type="Proteomes" id="UP000290289"/>
    </source>
</evidence>
<reference evidence="1 2" key="1">
    <citation type="submission" date="2018-10" db="EMBL/GenBank/DDBJ databases">
        <title>A high-quality apple genome assembly.</title>
        <authorList>
            <person name="Hu J."/>
        </authorList>
    </citation>
    <scope>NUCLEOTIDE SEQUENCE [LARGE SCALE GENOMIC DNA]</scope>
    <source>
        <strain evidence="2">cv. HFTH1</strain>
        <tissue evidence="1">Young leaf</tissue>
    </source>
</reference>
<dbReference type="InterPro" id="IPR044974">
    <property type="entry name" value="Disease_R_plants"/>
</dbReference>
<keyword evidence="2" id="KW-1185">Reference proteome</keyword>
<accession>A0A498J2F5</accession>
<sequence>MLGSATAIHVDRTQLKQSGHCSFPQYQSSVPLSASLAYKQEYTRCLLLVFHQSLFDCLNQRPDCAARYPQAKPRTNPSRTAAIEGLFLYLPKDSDEHSFNTEAFKKMRHLKFLVLNYVKLTGSYKHFSKELRLLSWFGFPLEAIPADFDLRNLVHMDLRYSKLVRVWEDSDLSWITHGIRGIFLYGNDVPYWFTYVGNEEVELSNLKCRKWLIVGLAVCIVYSSDHSDSTHFLCIRLVNVTQRIDFFHFSNGGQRNCFP</sequence>
<dbReference type="PANTHER" id="PTHR11017">
    <property type="entry name" value="LEUCINE-RICH REPEAT-CONTAINING PROTEIN"/>
    <property type="match status" value="1"/>
</dbReference>
<dbReference type="AlphaFoldDB" id="A0A498J2F5"/>
<gene>
    <name evidence="1" type="ORF">DVH24_031713</name>
</gene>
<dbReference type="SUPFAM" id="SSF52058">
    <property type="entry name" value="L domain-like"/>
    <property type="match status" value="1"/>
</dbReference>
<dbReference type="EMBL" id="RDQH01000335">
    <property type="protein sequence ID" value="RXH89356.1"/>
    <property type="molecule type" value="Genomic_DNA"/>
</dbReference>
<dbReference type="Proteomes" id="UP000290289">
    <property type="component" value="Chromosome 9"/>
</dbReference>
<dbReference type="GO" id="GO:0006952">
    <property type="term" value="P:defense response"/>
    <property type="evidence" value="ECO:0007669"/>
    <property type="project" value="InterPro"/>
</dbReference>
<evidence type="ECO:0000313" key="1">
    <source>
        <dbReference type="EMBL" id="RXH89356.1"/>
    </source>
</evidence>
<name>A0A498J2F5_MALDO</name>
<organism evidence="1 2">
    <name type="scientific">Malus domestica</name>
    <name type="common">Apple</name>
    <name type="synonym">Pyrus malus</name>
    <dbReference type="NCBI Taxonomy" id="3750"/>
    <lineage>
        <taxon>Eukaryota</taxon>
        <taxon>Viridiplantae</taxon>
        <taxon>Streptophyta</taxon>
        <taxon>Embryophyta</taxon>
        <taxon>Tracheophyta</taxon>
        <taxon>Spermatophyta</taxon>
        <taxon>Magnoliopsida</taxon>
        <taxon>eudicotyledons</taxon>
        <taxon>Gunneridae</taxon>
        <taxon>Pentapetalae</taxon>
        <taxon>rosids</taxon>
        <taxon>fabids</taxon>
        <taxon>Rosales</taxon>
        <taxon>Rosaceae</taxon>
        <taxon>Amygdaloideae</taxon>
        <taxon>Maleae</taxon>
        <taxon>Malus</taxon>
    </lineage>
</organism>
<comment type="caution">
    <text evidence="1">The sequence shown here is derived from an EMBL/GenBank/DDBJ whole genome shotgun (WGS) entry which is preliminary data.</text>
</comment>
<dbReference type="PANTHER" id="PTHR11017:SF271">
    <property type="entry name" value="DISEASE RESISTANCE PROTEIN (TIR-NBS-LRR CLASS) FAMILY"/>
    <property type="match status" value="1"/>
</dbReference>